<evidence type="ECO:0000313" key="2">
    <source>
        <dbReference type="Proteomes" id="UP000603904"/>
    </source>
</evidence>
<keyword evidence="2" id="KW-1185">Reference proteome</keyword>
<sequence>MAARDLWLRDRYGEPREQLPHGLVVTASGGDDVEGRYRHVTAPGGRDGWVDPSYLRPVC</sequence>
<protein>
    <recommendedName>
        <fullName evidence="3">SH3 domain-containing protein</fullName>
    </recommendedName>
</protein>
<name>A0ABQ4FT08_9ACTN</name>
<evidence type="ECO:0008006" key="3">
    <source>
        <dbReference type="Google" id="ProtNLM"/>
    </source>
</evidence>
<dbReference type="Proteomes" id="UP000603904">
    <property type="component" value="Unassembled WGS sequence"/>
</dbReference>
<reference evidence="1 2" key="1">
    <citation type="submission" date="2021-01" db="EMBL/GenBank/DDBJ databases">
        <title>Whole genome shotgun sequence of Microbispora corallina NBRC 16416.</title>
        <authorList>
            <person name="Komaki H."/>
            <person name="Tamura T."/>
        </authorList>
    </citation>
    <scope>NUCLEOTIDE SEQUENCE [LARGE SCALE GENOMIC DNA]</scope>
    <source>
        <strain evidence="1 2">NBRC 16416</strain>
    </source>
</reference>
<proteinExistence type="predicted"/>
<dbReference type="EMBL" id="BOOC01000003">
    <property type="protein sequence ID" value="GIH37948.1"/>
    <property type="molecule type" value="Genomic_DNA"/>
</dbReference>
<gene>
    <name evidence="1" type="ORF">Mco01_09480</name>
</gene>
<comment type="caution">
    <text evidence="1">The sequence shown here is derived from an EMBL/GenBank/DDBJ whole genome shotgun (WGS) entry which is preliminary data.</text>
</comment>
<organism evidence="1 2">
    <name type="scientific">Microbispora corallina</name>
    <dbReference type="NCBI Taxonomy" id="83302"/>
    <lineage>
        <taxon>Bacteria</taxon>
        <taxon>Bacillati</taxon>
        <taxon>Actinomycetota</taxon>
        <taxon>Actinomycetes</taxon>
        <taxon>Streptosporangiales</taxon>
        <taxon>Streptosporangiaceae</taxon>
        <taxon>Microbispora</taxon>
    </lineage>
</organism>
<accession>A0ABQ4FT08</accession>
<evidence type="ECO:0000313" key="1">
    <source>
        <dbReference type="EMBL" id="GIH37948.1"/>
    </source>
</evidence>